<evidence type="ECO:0000256" key="1">
    <source>
        <dbReference type="SAM" id="MobiDB-lite"/>
    </source>
</evidence>
<dbReference type="Pfam" id="PF00078">
    <property type="entry name" value="RVT_1"/>
    <property type="match status" value="1"/>
</dbReference>
<gene>
    <name evidence="5" type="ORF">FSB_LOCUS31294</name>
</gene>
<dbReference type="Pfam" id="PF03732">
    <property type="entry name" value="Retrotrans_gag"/>
    <property type="match status" value="1"/>
</dbReference>
<dbReference type="InterPro" id="IPR043502">
    <property type="entry name" value="DNA/RNA_pol_sf"/>
</dbReference>
<sequence>MHSSPQHPQSAVWWVSGPSRHEVSSGSSYRPSKGIPAATSLIPSSRHTDLRQHLDSRRSGWDERASREVTPQRARRSLNFSSSVESRSDNKTPSPSKEIPCSASRSESVWVGREELKRSDKSISGLFPSSLGEVSLQWFNQLERRTVGSWSQMAKAFMGRFITNSRRPKGMDTLMMMKLGDHESIKDYLAVQPEAPARPLSSKPQVRIGQRSKTTPVFGFSGESTIPLGKTTLPVLAGLINLQTEFIVIQALSPYNAIMGRDWLHRMKAVPSTLYQKLKFPTKDGVMEVNGDQVAAKQCVLAAIRGKGYHQIPMTLSDQEKTAFITPRGAYCYKVMPFGLKNVGVTYQRMVITVFGHLIGKTVEVSIDDMDKLRLNASKYVFGVSSGKFLGHMISYRGIEANSDQVSTLLNLEESKDAKQVQRLTGMIAALGRFISSLPLIPTLPLNSCSGEPLFLYLAVSEHAVSAVLVRETTEDQKPIFFVRNKEALEHINPSKVQTDSVSMEWKLYVDGASNIKGSGAGAVLISPNGLILEQAVRLGFLASNNETKYEALLIGLKSAKRLRADRLQVFYDSQLVTHQISGEYQARDERMSAYLLAVQSLLSKFEFTQIRREHNSHADILAKLATALETNLHKIVSVKILDFPSFRSRGPDTISTTGSGSNWMDPLVAYLQDNHLPKD</sequence>
<dbReference type="Gene3D" id="3.10.10.10">
    <property type="entry name" value="HIV Type 1 Reverse Transcriptase, subunit A, domain 1"/>
    <property type="match status" value="1"/>
</dbReference>
<feature type="region of interest" description="Disordered" evidence="1">
    <location>
        <begin position="1"/>
        <end position="104"/>
    </location>
</feature>
<dbReference type="Gene3D" id="3.30.420.10">
    <property type="entry name" value="Ribonuclease H-like superfamily/Ribonuclease H"/>
    <property type="match status" value="1"/>
</dbReference>
<dbReference type="InterPro" id="IPR002156">
    <property type="entry name" value="RNaseH_domain"/>
</dbReference>
<dbReference type="InterPro" id="IPR036397">
    <property type="entry name" value="RNaseH_sf"/>
</dbReference>
<dbReference type="Pfam" id="PF13456">
    <property type="entry name" value="RVT_3"/>
    <property type="match status" value="1"/>
</dbReference>
<feature type="compositionally biased region" description="Polar residues" evidence="1">
    <location>
        <begin position="78"/>
        <end position="95"/>
    </location>
</feature>
<dbReference type="SUPFAM" id="SSF56672">
    <property type="entry name" value="DNA/RNA polymerases"/>
    <property type="match status" value="1"/>
</dbReference>
<organism evidence="5">
    <name type="scientific">Fagus sylvatica</name>
    <name type="common">Beechnut</name>
    <dbReference type="NCBI Taxonomy" id="28930"/>
    <lineage>
        <taxon>Eukaryota</taxon>
        <taxon>Viridiplantae</taxon>
        <taxon>Streptophyta</taxon>
        <taxon>Embryophyta</taxon>
        <taxon>Tracheophyta</taxon>
        <taxon>Spermatophyta</taxon>
        <taxon>Magnoliopsida</taxon>
        <taxon>eudicotyledons</taxon>
        <taxon>Gunneridae</taxon>
        <taxon>Pentapetalae</taxon>
        <taxon>rosids</taxon>
        <taxon>fabids</taxon>
        <taxon>Fagales</taxon>
        <taxon>Fagaceae</taxon>
        <taxon>Fagus</taxon>
    </lineage>
</organism>
<name>A0A2N9GUR0_FAGSY</name>
<dbReference type="InterPro" id="IPR012337">
    <property type="entry name" value="RNaseH-like_sf"/>
</dbReference>
<feature type="domain" description="RNase H type-1" evidence="4">
    <location>
        <begin position="511"/>
        <end position="626"/>
    </location>
</feature>
<evidence type="ECO:0000259" key="4">
    <source>
        <dbReference type="Pfam" id="PF13456"/>
    </source>
</evidence>
<dbReference type="InterPro" id="IPR005162">
    <property type="entry name" value="Retrotrans_gag_dom"/>
</dbReference>
<evidence type="ECO:0000313" key="5">
    <source>
        <dbReference type="EMBL" id="SPD03412.1"/>
    </source>
</evidence>
<accession>A0A2N9GUR0</accession>
<dbReference type="Gene3D" id="3.30.70.270">
    <property type="match status" value="1"/>
</dbReference>
<dbReference type="CDD" id="cd01647">
    <property type="entry name" value="RT_LTR"/>
    <property type="match status" value="1"/>
</dbReference>
<dbReference type="PANTHER" id="PTHR48475:SF2">
    <property type="entry name" value="RIBONUCLEASE H"/>
    <property type="match status" value="1"/>
</dbReference>
<proteinExistence type="predicted"/>
<dbReference type="CDD" id="cd09279">
    <property type="entry name" value="RNase_HI_like"/>
    <property type="match status" value="1"/>
</dbReference>
<protein>
    <submittedName>
        <fullName evidence="5">Uncharacterized protein</fullName>
    </submittedName>
</protein>
<dbReference type="GO" id="GO:0004523">
    <property type="term" value="F:RNA-DNA hybrid ribonuclease activity"/>
    <property type="evidence" value="ECO:0007669"/>
    <property type="project" value="InterPro"/>
</dbReference>
<dbReference type="EMBL" id="OIVN01002413">
    <property type="protein sequence ID" value="SPD03412.1"/>
    <property type="molecule type" value="Genomic_DNA"/>
</dbReference>
<dbReference type="GO" id="GO:0003676">
    <property type="term" value="F:nucleic acid binding"/>
    <property type="evidence" value="ECO:0007669"/>
    <property type="project" value="InterPro"/>
</dbReference>
<dbReference type="PANTHER" id="PTHR48475">
    <property type="entry name" value="RIBONUCLEASE H"/>
    <property type="match status" value="1"/>
</dbReference>
<dbReference type="InterPro" id="IPR000477">
    <property type="entry name" value="RT_dom"/>
</dbReference>
<evidence type="ECO:0000259" key="2">
    <source>
        <dbReference type="Pfam" id="PF00078"/>
    </source>
</evidence>
<evidence type="ECO:0000259" key="3">
    <source>
        <dbReference type="Pfam" id="PF03732"/>
    </source>
</evidence>
<feature type="domain" description="Reverse transcriptase" evidence="2">
    <location>
        <begin position="269"/>
        <end position="369"/>
    </location>
</feature>
<feature type="domain" description="Retrotransposon gag" evidence="3">
    <location>
        <begin position="126"/>
        <end position="189"/>
    </location>
</feature>
<dbReference type="AlphaFoldDB" id="A0A2N9GUR0"/>
<dbReference type="InterPro" id="IPR043128">
    <property type="entry name" value="Rev_trsase/Diguanyl_cyclase"/>
</dbReference>
<reference evidence="5" key="1">
    <citation type="submission" date="2018-02" db="EMBL/GenBank/DDBJ databases">
        <authorList>
            <person name="Cohen D.B."/>
            <person name="Kent A.D."/>
        </authorList>
    </citation>
    <scope>NUCLEOTIDE SEQUENCE</scope>
</reference>
<feature type="compositionally biased region" description="Basic and acidic residues" evidence="1">
    <location>
        <begin position="46"/>
        <end position="67"/>
    </location>
</feature>
<dbReference type="SUPFAM" id="SSF53098">
    <property type="entry name" value="Ribonuclease H-like"/>
    <property type="match status" value="1"/>
</dbReference>